<keyword evidence="7 11" id="KW-0720">Serine protease</keyword>
<dbReference type="PANTHER" id="PTHR42884">
    <property type="entry name" value="PROPROTEIN CONVERTASE SUBTILISIN/KEXIN-RELATED"/>
    <property type="match status" value="1"/>
</dbReference>
<evidence type="ECO:0000256" key="14">
    <source>
        <dbReference type="SAM" id="SignalP"/>
    </source>
</evidence>
<evidence type="ECO:0000256" key="1">
    <source>
        <dbReference type="ARBA" id="ARBA00011073"/>
    </source>
</evidence>
<feature type="active site" description="Charge relay system" evidence="10 11">
    <location>
        <position position="376"/>
    </location>
</feature>
<dbReference type="InterPro" id="IPR023828">
    <property type="entry name" value="Peptidase_S8_Ser-AS"/>
</dbReference>
<evidence type="ECO:0000256" key="4">
    <source>
        <dbReference type="ARBA" id="ARBA00022729"/>
    </source>
</evidence>
<dbReference type="Gene3D" id="2.60.120.260">
    <property type="entry name" value="Galactose-binding domain-like"/>
    <property type="match status" value="1"/>
</dbReference>
<keyword evidence="8" id="KW-0865">Zymogen</keyword>
<organism evidence="16 17">
    <name type="scientific">Petromyzon marinus</name>
    <name type="common">Sea lamprey</name>
    <dbReference type="NCBI Taxonomy" id="7757"/>
    <lineage>
        <taxon>Eukaryota</taxon>
        <taxon>Metazoa</taxon>
        <taxon>Chordata</taxon>
        <taxon>Craniata</taxon>
        <taxon>Vertebrata</taxon>
        <taxon>Cyclostomata</taxon>
        <taxon>Hyperoartia</taxon>
        <taxon>Petromyzontiformes</taxon>
        <taxon>Petromyzontidae</taxon>
        <taxon>Petromyzon</taxon>
    </lineage>
</organism>
<dbReference type="CDD" id="cd04059">
    <property type="entry name" value="Peptidases_S8_Protein_convertases_Kexins_Furin-like"/>
    <property type="match status" value="1"/>
</dbReference>
<feature type="domain" description="P/Homo B" evidence="15">
    <location>
        <begin position="451"/>
        <end position="591"/>
    </location>
</feature>
<reference evidence="17" key="1">
    <citation type="submission" date="2025-08" db="UniProtKB">
        <authorList>
            <consortium name="RefSeq"/>
        </authorList>
    </citation>
    <scope>IDENTIFICATION</scope>
    <source>
        <tissue evidence="17">Sperm</tissue>
    </source>
</reference>
<evidence type="ECO:0000256" key="5">
    <source>
        <dbReference type="ARBA" id="ARBA00022737"/>
    </source>
</evidence>
<dbReference type="PROSITE" id="PS00137">
    <property type="entry name" value="SUBTILASE_HIS"/>
    <property type="match status" value="1"/>
</dbReference>
<dbReference type="Gene3D" id="3.30.70.850">
    <property type="entry name" value="Peptidase S8, pro-domain"/>
    <property type="match status" value="1"/>
</dbReference>
<dbReference type="FunFam" id="3.30.70.850:FF:000001">
    <property type="entry name" value="Proprotein convertase subtilisin/kexin type 5"/>
    <property type="match status" value="1"/>
</dbReference>
<evidence type="ECO:0000256" key="13">
    <source>
        <dbReference type="SAM" id="MobiDB-lite"/>
    </source>
</evidence>
<evidence type="ECO:0000313" key="17">
    <source>
        <dbReference type="RefSeq" id="XP_032809646.1"/>
    </source>
</evidence>
<evidence type="ECO:0000256" key="9">
    <source>
        <dbReference type="ARBA" id="ARBA00023180"/>
    </source>
</evidence>
<name>A0AAJ7WTK1_PETMA</name>
<evidence type="ECO:0000256" key="11">
    <source>
        <dbReference type="PROSITE-ProRule" id="PRU01240"/>
    </source>
</evidence>
<feature type="signal peptide" evidence="14">
    <location>
        <begin position="1"/>
        <end position="19"/>
    </location>
</feature>
<keyword evidence="2 11" id="KW-0645">Protease</keyword>
<evidence type="ECO:0000256" key="8">
    <source>
        <dbReference type="ARBA" id="ARBA00023145"/>
    </source>
</evidence>
<accession>A0AAJ7WTK1</accession>
<keyword evidence="9" id="KW-0325">Glycoprotein</keyword>
<dbReference type="GO" id="GO:0005802">
    <property type="term" value="C:trans-Golgi network"/>
    <property type="evidence" value="ECO:0007669"/>
    <property type="project" value="TreeGrafter"/>
</dbReference>
<gene>
    <name evidence="17" type="primary">LOC116942149</name>
</gene>
<dbReference type="InterPro" id="IPR036852">
    <property type="entry name" value="Peptidase_S8/S53_dom_sf"/>
</dbReference>
<feature type="region of interest" description="Disordered" evidence="13">
    <location>
        <begin position="588"/>
        <end position="608"/>
    </location>
</feature>
<dbReference type="InterPro" id="IPR032815">
    <property type="entry name" value="S8_pro-domain"/>
</dbReference>
<dbReference type="AlphaFoldDB" id="A0AAJ7WTK1"/>
<proteinExistence type="inferred from homology"/>
<keyword evidence="5" id="KW-0677">Repeat</keyword>
<dbReference type="FunFam" id="2.60.120.260:FF:000006">
    <property type="entry name" value="Proprotein convertase subtilisin/kexin type 5"/>
    <property type="match status" value="1"/>
</dbReference>
<dbReference type="InterPro" id="IPR022398">
    <property type="entry name" value="Peptidase_S8_His-AS"/>
</dbReference>
<evidence type="ECO:0000256" key="3">
    <source>
        <dbReference type="ARBA" id="ARBA00022685"/>
    </source>
</evidence>
<dbReference type="PROSITE" id="PS00136">
    <property type="entry name" value="SUBTILASE_ASP"/>
    <property type="match status" value="1"/>
</dbReference>
<dbReference type="KEGG" id="pmrn:116942149"/>
<feature type="active site" description="Charge relay system" evidence="10 11">
    <location>
        <position position="202"/>
    </location>
</feature>
<feature type="chain" id="PRO_5042572023" evidence="14">
    <location>
        <begin position="20"/>
        <end position="715"/>
    </location>
</feature>
<dbReference type="RefSeq" id="XP_032809646.1">
    <property type="nucleotide sequence ID" value="XM_032953755.1"/>
</dbReference>
<evidence type="ECO:0000313" key="16">
    <source>
        <dbReference type="Proteomes" id="UP001318040"/>
    </source>
</evidence>
<dbReference type="GO" id="GO:0004252">
    <property type="term" value="F:serine-type endopeptidase activity"/>
    <property type="evidence" value="ECO:0007669"/>
    <property type="project" value="UniProtKB-UniRule"/>
</dbReference>
<dbReference type="FunFam" id="3.40.50.200:FF:000002">
    <property type="entry name" value="Proprotein convertase subtilisin/kexin type 5"/>
    <property type="match status" value="1"/>
</dbReference>
<keyword evidence="16" id="KW-1185">Reference proteome</keyword>
<evidence type="ECO:0000256" key="7">
    <source>
        <dbReference type="ARBA" id="ARBA00022825"/>
    </source>
</evidence>
<dbReference type="InterPro" id="IPR008979">
    <property type="entry name" value="Galactose-bd-like_sf"/>
</dbReference>
<keyword evidence="3" id="KW-0165">Cleavage on pair of basic residues</keyword>
<sequence>MRSLLPLFAPLLLLGIAWGARAPKHYTNRWAVSIEGGPAEAQRLADKHGFVNLGQIGSLDGFYHFHRGHVMRRSALPSHGPHLFLRAEPQVKWMQQQTVKRRVKRDLDSGSDPTAFNDPKWPYMWYMHCEEGAAHCRPDMGVGGAWRRGFTGKGVVITILDDGIERTHPDLQQNYDPAASYDVNGNDWDPMPRYDANNENKHGTRCAGEVAATANNSQCTVGIAYHARIGGVRMLDGEVTDAVEGAALSVGPQHVAVFSASWGPDDDGATVDGPGLLASTALLRGVREGRGGLGSIFVWASGNGGRRRDHCSCDGYTNSVATVSVSSTAESGAAPWYLEACASTLASTYSSGEATDRKIITTDLRQRCTENHTGTSASAPMAAAIIALALEANPRLTWRDVQHLVVRTSRPAHLVAPDWTTNGAGRRVSHLYGFGLMNAEAMVVAAASWRRVPEQRTCRGHTDRTHTWIRPEKKLVAIAKVSGCRDDPASRVAHLEHVVVRVTLTHVRRGDLAIFLTSPAGTRSQLLANRMYDHSQEGFKDWEFMTSHCWGEAPGGVWVLEILDTPSQPRNPKAMGKLKEWSLILYGTEEPPQGDAPPPAARSPLKREYARSLSGKRSPWYDWWPGSDKDDLQQPQEYMGQCFPECPYCDGPNQRDCFFCVHFSLRNGTERWEWGGAAEEEGGKVSQCCCSLSLCARFLCHCVPVSPCSRVTVLS</sequence>
<protein>
    <submittedName>
        <fullName evidence="17">Proprotein convertase subtilisin/kexin type 6-like</fullName>
    </submittedName>
</protein>
<dbReference type="Proteomes" id="UP001318040">
    <property type="component" value="Chromosome 13"/>
</dbReference>
<dbReference type="Pfam" id="PF00082">
    <property type="entry name" value="Peptidase_S8"/>
    <property type="match status" value="1"/>
</dbReference>
<feature type="active site" description="Charge relay system" evidence="10 11">
    <location>
        <position position="161"/>
    </location>
</feature>
<comment type="similarity">
    <text evidence="1 11 12">Belongs to the peptidase S8 family.</text>
</comment>
<dbReference type="GO" id="GO:0016486">
    <property type="term" value="P:peptide hormone processing"/>
    <property type="evidence" value="ECO:0007669"/>
    <property type="project" value="TreeGrafter"/>
</dbReference>
<dbReference type="Pfam" id="PF01483">
    <property type="entry name" value="P_proprotein"/>
    <property type="match status" value="1"/>
</dbReference>
<dbReference type="GO" id="GO:0000139">
    <property type="term" value="C:Golgi membrane"/>
    <property type="evidence" value="ECO:0007669"/>
    <property type="project" value="TreeGrafter"/>
</dbReference>
<dbReference type="PROSITE" id="PS51892">
    <property type="entry name" value="SUBTILASE"/>
    <property type="match status" value="1"/>
</dbReference>
<dbReference type="PRINTS" id="PR00723">
    <property type="entry name" value="SUBTILISIN"/>
</dbReference>
<dbReference type="SUPFAM" id="SSF54897">
    <property type="entry name" value="Protease propeptides/inhibitors"/>
    <property type="match status" value="1"/>
</dbReference>
<dbReference type="InterPro" id="IPR034182">
    <property type="entry name" value="Kexin/furin"/>
</dbReference>
<dbReference type="Pfam" id="PF16470">
    <property type="entry name" value="S8_pro-domain"/>
    <property type="match status" value="1"/>
</dbReference>
<dbReference type="InterPro" id="IPR000209">
    <property type="entry name" value="Peptidase_S8/S53_dom"/>
</dbReference>
<dbReference type="InterPro" id="IPR038466">
    <property type="entry name" value="S8_pro-domain_sf"/>
</dbReference>
<dbReference type="InterPro" id="IPR002884">
    <property type="entry name" value="P_dom"/>
</dbReference>
<dbReference type="InterPro" id="IPR023827">
    <property type="entry name" value="Peptidase_S8_Asp-AS"/>
</dbReference>
<dbReference type="Gene3D" id="3.40.50.200">
    <property type="entry name" value="Peptidase S8/S53 domain"/>
    <property type="match status" value="1"/>
</dbReference>
<keyword evidence="4 14" id="KW-0732">Signal</keyword>
<dbReference type="SUPFAM" id="SSF52743">
    <property type="entry name" value="Subtilisin-like"/>
    <property type="match status" value="1"/>
</dbReference>
<evidence type="ECO:0000259" key="15">
    <source>
        <dbReference type="PROSITE" id="PS51829"/>
    </source>
</evidence>
<dbReference type="PROSITE" id="PS00138">
    <property type="entry name" value="SUBTILASE_SER"/>
    <property type="match status" value="1"/>
</dbReference>
<evidence type="ECO:0000256" key="12">
    <source>
        <dbReference type="RuleBase" id="RU003355"/>
    </source>
</evidence>
<evidence type="ECO:0000256" key="10">
    <source>
        <dbReference type="PIRSR" id="PIRSR615500-1"/>
    </source>
</evidence>
<keyword evidence="6 11" id="KW-0378">Hydrolase</keyword>
<dbReference type="PANTHER" id="PTHR42884:SF31">
    <property type="entry name" value="PROPROTEIN CONVERTASE SUBTILISIN_KEXIN TYPE 5"/>
    <property type="match status" value="1"/>
</dbReference>
<dbReference type="PROSITE" id="PS51829">
    <property type="entry name" value="P_HOMO_B"/>
    <property type="match status" value="1"/>
</dbReference>
<evidence type="ECO:0000256" key="2">
    <source>
        <dbReference type="ARBA" id="ARBA00022670"/>
    </source>
</evidence>
<dbReference type="InterPro" id="IPR015500">
    <property type="entry name" value="Peptidase_S8_subtilisin-rel"/>
</dbReference>
<dbReference type="SUPFAM" id="SSF49785">
    <property type="entry name" value="Galactose-binding domain-like"/>
    <property type="match status" value="1"/>
</dbReference>
<evidence type="ECO:0000256" key="6">
    <source>
        <dbReference type="ARBA" id="ARBA00022801"/>
    </source>
</evidence>